<dbReference type="InterPro" id="IPR027417">
    <property type="entry name" value="P-loop_NTPase"/>
</dbReference>
<dbReference type="Gene3D" id="3.40.50.300">
    <property type="entry name" value="P-loop containing nucleotide triphosphate hydrolases"/>
    <property type="match status" value="1"/>
</dbReference>
<dbReference type="InterPro" id="IPR035647">
    <property type="entry name" value="EFG_III/V"/>
</dbReference>
<dbReference type="NCBIfam" id="TIGR00231">
    <property type="entry name" value="small_GTP"/>
    <property type="match status" value="1"/>
</dbReference>
<dbReference type="SUPFAM" id="SSF50447">
    <property type="entry name" value="Translation proteins"/>
    <property type="match status" value="1"/>
</dbReference>
<proteinExistence type="inferred from homology"/>
<dbReference type="CDD" id="cd03713">
    <property type="entry name" value="EFG_mtEFG_C"/>
    <property type="match status" value="1"/>
</dbReference>
<dbReference type="FunFam" id="3.40.50.300:FF:001994">
    <property type="entry name" value="Translation elongation factor G"/>
    <property type="match status" value="1"/>
</dbReference>
<sequence length="693" mass="75917">MTTFEPEKIRNVGIISHSGAGKTSLAESMLYDSKTVNRRGTVEEGNTVMDFDPEEIKRTMSISTSIASCEWKGHKINILDTPGDQNFVPDTLLCMDVMDAALVIISAVSGIKVQTEKVWSWACDRKLARVIFINKMDNDRASYETTFGQINAVFKQKTLKFTLPIGSGPGFTGVVDLLHMKAYIYEKDGEGSFKEEEIPDNLLKWAEKERREVVESVAETDEELLGKYLENNTLEKDDLFKGLRKAVIAGDVVPVLCGSATQNIVIRKTLDTIINFFPSPLDVSARTGVDDKGVEVKVAPDPEGPAVAQVFKTIADPYAGKLSLFRVYSGSVSSDSNLYNISKGQKEHVGSLVSLQGKKQTQIEKATLGDIVAVAKLKSVMTGDTLADQKTKVVLNKTVVPVPVISYAVEAKSKADDEKITTSLRRLEEEDPTLRVEMDKQTNELIVSGMGQVHIEVTMHKLKEKFGLDVTIKPPRIAYKETIRGKAKGHGRLKKQSGGRGQFADCKIELEPTDNGAEFEFVNAIVGGAIPRQFIPGVEKGVKEVMSAGVLAGYNVTNCKVTLYDGQFHDVDSSELAFKIAASMAFKEAFMQCSPVLLEPVMEMEIVAPGECVGDVVSDLNKRRGRVLGVGAMGGQQRVKARVPMSEILSYAPDLRSITGGRGQFTMHFAAYEDVPPHLTQKIIDESKNSDSE</sequence>
<dbReference type="SUPFAM" id="SSF54980">
    <property type="entry name" value="EF-G C-terminal domain-like"/>
    <property type="match status" value="2"/>
</dbReference>
<keyword evidence="5" id="KW-0251">Elongation factor</keyword>
<dbReference type="Pfam" id="PF14492">
    <property type="entry name" value="EFG_III"/>
    <property type="match status" value="1"/>
</dbReference>
<dbReference type="PROSITE" id="PS51722">
    <property type="entry name" value="G_TR_2"/>
    <property type="match status" value="1"/>
</dbReference>
<dbReference type="InterPro" id="IPR000640">
    <property type="entry name" value="EFG_V-like"/>
</dbReference>
<dbReference type="Pfam" id="PF03764">
    <property type="entry name" value="EFG_IV"/>
    <property type="match status" value="1"/>
</dbReference>
<dbReference type="PANTHER" id="PTHR43261:SF7">
    <property type="entry name" value="ELONGATION FACTOR G-LIKE PROTEIN"/>
    <property type="match status" value="1"/>
</dbReference>
<dbReference type="PANTHER" id="PTHR43261">
    <property type="entry name" value="TRANSLATION ELONGATION FACTOR G-RELATED"/>
    <property type="match status" value="1"/>
</dbReference>
<dbReference type="CDD" id="cd04088">
    <property type="entry name" value="EFG_mtEFG_II"/>
    <property type="match status" value="1"/>
</dbReference>
<dbReference type="InterPro" id="IPR041095">
    <property type="entry name" value="EFG_II"/>
</dbReference>
<dbReference type="InterPro" id="IPR005225">
    <property type="entry name" value="Small_GTP-bd"/>
</dbReference>
<dbReference type="Pfam" id="PF00009">
    <property type="entry name" value="GTP_EFTU"/>
    <property type="match status" value="1"/>
</dbReference>
<dbReference type="Gene3D" id="2.40.30.10">
    <property type="entry name" value="Translation factors"/>
    <property type="match status" value="1"/>
</dbReference>
<dbReference type="InterPro" id="IPR014721">
    <property type="entry name" value="Ribsml_uS5_D2-typ_fold_subgr"/>
</dbReference>
<dbReference type="FunFam" id="3.30.70.870:FF:000002">
    <property type="entry name" value="Translation elongation factor 2"/>
    <property type="match status" value="1"/>
</dbReference>
<dbReference type="FunFam" id="3.30.230.10:FF:000003">
    <property type="entry name" value="Elongation factor G"/>
    <property type="match status" value="1"/>
</dbReference>
<comment type="similarity">
    <text evidence="1">Belongs to the TRAFAC class translation factor GTPase superfamily. Classic translation factor GTPase family. EF-G/EF-2 subfamily.</text>
</comment>
<dbReference type="Gene3D" id="3.30.70.870">
    <property type="entry name" value="Elongation Factor G (Translational Gtpase), domain 3"/>
    <property type="match status" value="1"/>
</dbReference>
<dbReference type="NCBIfam" id="NF009379">
    <property type="entry name" value="PRK12740.1-3"/>
    <property type="match status" value="1"/>
</dbReference>
<evidence type="ECO:0000259" key="4">
    <source>
        <dbReference type="PROSITE" id="PS51722"/>
    </source>
</evidence>
<dbReference type="GO" id="GO:0003924">
    <property type="term" value="F:GTPase activity"/>
    <property type="evidence" value="ECO:0007669"/>
    <property type="project" value="InterPro"/>
</dbReference>
<dbReference type="GO" id="GO:0005525">
    <property type="term" value="F:GTP binding"/>
    <property type="evidence" value="ECO:0007669"/>
    <property type="project" value="UniProtKB-KW"/>
</dbReference>
<feature type="domain" description="Tr-type G" evidence="4">
    <location>
        <begin position="7"/>
        <end position="281"/>
    </location>
</feature>
<dbReference type="NCBIfam" id="NF009891">
    <property type="entry name" value="PRK13351.1-1"/>
    <property type="match status" value="1"/>
</dbReference>
<dbReference type="SMART" id="SM00889">
    <property type="entry name" value="EFG_IV"/>
    <property type="match status" value="1"/>
</dbReference>
<dbReference type="CDD" id="cd01434">
    <property type="entry name" value="EFG_mtEFG1_IV"/>
    <property type="match status" value="1"/>
</dbReference>
<dbReference type="AlphaFoldDB" id="A0A3B1BTU3"/>
<dbReference type="PRINTS" id="PR00315">
    <property type="entry name" value="ELONGATNFCT"/>
</dbReference>
<keyword evidence="5" id="KW-0648">Protein biosynthesis</keyword>
<dbReference type="CDD" id="cd04170">
    <property type="entry name" value="EF-G_bact"/>
    <property type="match status" value="1"/>
</dbReference>
<dbReference type="GO" id="GO:0003746">
    <property type="term" value="F:translation elongation factor activity"/>
    <property type="evidence" value="ECO:0007669"/>
    <property type="project" value="UniProtKB-KW"/>
</dbReference>
<accession>A0A3B1BTU3</accession>
<name>A0A3B1BTU3_9ZZZZ</name>
<gene>
    <name evidence="5" type="ORF">MNBD_NITROSPINAE04-1585</name>
</gene>
<keyword evidence="3" id="KW-0342">GTP-binding</keyword>
<dbReference type="Gene3D" id="3.30.70.240">
    <property type="match status" value="1"/>
</dbReference>
<dbReference type="InterPro" id="IPR000795">
    <property type="entry name" value="T_Tr_GTP-bd_dom"/>
</dbReference>
<keyword evidence="2" id="KW-0547">Nucleotide-binding</keyword>
<evidence type="ECO:0000256" key="1">
    <source>
        <dbReference type="ARBA" id="ARBA00005870"/>
    </source>
</evidence>
<dbReference type="EMBL" id="UOGA01000153">
    <property type="protein sequence ID" value="VAX19332.1"/>
    <property type="molecule type" value="Genomic_DNA"/>
</dbReference>
<reference evidence="5" key="1">
    <citation type="submission" date="2018-06" db="EMBL/GenBank/DDBJ databases">
        <authorList>
            <person name="Zhirakovskaya E."/>
        </authorList>
    </citation>
    <scope>NUCLEOTIDE SEQUENCE</scope>
</reference>
<dbReference type="CDD" id="cd16262">
    <property type="entry name" value="EFG_III"/>
    <property type="match status" value="1"/>
</dbReference>
<dbReference type="NCBIfam" id="TIGR00484">
    <property type="entry name" value="EF-G"/>
    <property type="match status" value="1"/>
</dbReference>
<dbReference type="SUPFAM" id="SSF52540">
    <property type="entry name" value="P-loop containing nucleoside triphosphate hydrolases"/>
    <property type="match status" value="1"/>
</dbReference>
<evidence type="ECO:0000256" key="2">
    <source>
        <dbReference type="ARBA" id="ARBA00022741"/>
    </source>
</evidence>
<dbReference type="SMART" id="SM00838">
    <property type="entry name" value="EFG_C"/>
    <property type="match status" value="1"/>
</dbReference>
<dbReference type="Gene3D" id="3.30.230.10">
    <property type="match status" value="1"/>
</dbReference>
<dbReference type="Pfam" id="PF00679">
    <property type="entry name" value="EFG_C"/>
    <property type="match status" value="1"/>
</dbReference>
<dbReference type="InterPro" id="IPR053905">
    <property type="entry name" value="EF-G-like_DII"/>
</dbReference>
<evidence type="ECO:0000313" key="5">
    <source>
        <dbReference type="EMBL" id="VAX19332.1"/>
    </source>
</evidence>
<dbReference type="GO" id="GO:0032790">
    <property type="term" value="P:ribosome disassembly"/>
    <property type="evidence" value="ECO:0007669"/>
    <property type="project" value="TreeGrafter"/>
</dbReference>
<dbReference type="InterPro" id="IPR035649">
    <property type="entry name" value="EFG_V"/>
</dbReference>
<dbReference type="InterPro" id="IPR047872">
    <property type="entry name" value="EFG_IV"/>
</dbReference>
<dbReference type="SUPFAM" id="SSF54211">
    <property type="entry name" value="Ribosomal protein S5 domain 2-like"/>
    <property type="match status" value="1"/>
</dbReference>
<dbReference type="InterPro" id="IPR020568">
    <property type="entry name" value="Ribosomal_Su5_D2-typ_SF"/>
</dbReference>
<dbReference type="FunFam" id="3.30.70.240:FF:000001">
    <property type="entry name" value="Elongation factor G"/>
    <property type="match status" value="1"/>
</dbReference>
<dbReference type="InterPro" id="IPR009000">
    <property type="entry name" value="Transl_B-barrel_sf"/>
</dbReference>
<evidence type="ECO:0000256" key="3">
    <source>
        <dbReference type="ARBA" id="ARBA00023134"/>
    </source>
</evidence>
<dbReference type="Pfam" id="PF22042">
    <property type="entry name" value="EF-G_D2"/>
    <property type="match status" value="1"/>
</dbReference>
<organism evidence="5">
    <name type="scientific">hydrothermal vent metagenome</name>
    <dbReference type="NCBI Taxonomy" id="652676"/>
    <lineage>
        <taxon>unclassified sequences</taxon>
        <taxon>metagenomes</taxon>
        <taxon>ecological metagenomes</taxon>
    </lineage>
</organism>
<dbReference type="InterPro" id="IPR005517">
    <property type="entry name" value="Transl_elong_EFG/EF2_IV"/>
</dbReference>
<dbReference type="InterPro" id="IPR004540">
    <property type="entry name" value="Transl_elong_EFG/EF2"/>
</dbReference>
<protein>
    <submittedName>
        <fullName evidence="5">Elongation factor G-like protein TM_1651</fullName>
    </submittedName>
</protein>
<dbReference type="NCBIfam" id="NF009381">
    <property type="entry name" value="PRK12740.1-5"/>
    <property type="match status" value="1"/>
</dbReference>
<dbReference type="InterPro" id="IPR009022">
    <property type="entry name" value="EFG_III"/>
</dbReference>